<reference evidence="1 2" key="1">
    <citation type="submission" date="2015-01" db="EMBL/GenBank/DDBJ databases">
        <title>Evolution of Trichinella species and genotypes.</title>
        <authorList>
            <person name="Korhonen P.K."/>
            <person name="Edoardo P."/>
            <person name="Giuseppe L.R."/>
            <person name="Gasser R.B."/>
        </authorList>
    </citation>
    <scope>NUCLEOTIDE SEQUENCE [LARGE SCALE GENOMIC DNA]</scope>
    <source>
        <strain evidence="1">ISS1029</strain>
    </source>
</reference>
<sequence length="72" mass="8368">MDLIFSYGYCSKVKKTASGNTEFKLNEIRRADPTKPEQKTQTRLQIWESQFELVESLVFNTGDLHISLSVHY</sequence>
<name>A0A0V1H0Q9_9BILA</name>
<dbReference type="Proteomes" id="UP000055024">
    <property type="component" value="Unassembled WGS sequence"/>
</dbReference>
<accession>A0A0V1H0Q9</accession>
<organism evidence="1 2">
    <name type="scientific">Trichinella zimbabwensis</name>
    <dbReference type="NCBI Taxonomy" id="268475"/>
    <lineage>
        <taxon>Eukaryota</taxon>
        <taxon>Metazoa</taxon>
        <taxon>Ecdysozoa</taxon>
        <taxon>Nematoda</taxon>
        <taxon>Enoplea</taxon>
        <taxon>Dorylaimia</taxon>
        <taxon>Trichinellida</taxon>
        <taxon>Trichinellidae</taxon>
        <taxon>Trichinella</taxon>
    </lineage>
</organism>
<gene>
    <name evidence="1" type="ORF">T11_5910</name>
</gene>
<dbReference type="AlphaFoldDB" id="A0A0V1H0Q9"/>
<evidence type="ECO:0000313" key="2">
    <source>
        <dbReference type="Proteomes" id="UP000055024"/>
    </source>
</evidence>
<dbReference type="EMBL" id="JYDP01000173">
    <property type="protein sequence ID" value="KRZ04091.1"/>
    <property type="molecule type" value="Genomic_DNA"/>
</dbReference>
<protein>
    <submittedName>
        <fullName evidence="1">Uncharacterized protein</fullName>
    </submittedName>
</protein>
<proteinExistence type="predicted"/>
<evidence type="ECO:0000313" key="1">
    <source>
        <dbReference type="EMBL" id="KRZ04091.1"/>
    </source>
</evidence>
<keyword evidence="2" id="KW-1185">Reference proteome</keyword>
<comment type="caution">
    <text evidence="1">The sequence shown here is derived from an EMBL/GenBank/DDBJ whole genome shotgun (WGS) entry which is preliminary data.</text>
</comment>